<reference evidence="7" key="1">
    <citation type="submission" date="2021-07" db="EMBL/GenBank/DDBJ databases">
        <title>Pseudohoeflea marina sp. nov. a polyhydroxyalcanoate-producing bacterium.</title>
        <authorList>
            <person name="Zheng W."/>
            <person name="Yu S."/>
            <person name="Huang Y."/>
        </authorList>
    </citation>
    <scope>NUCLEOTIDE SEQUENCE</scope>
    <source>
        <strain evidence="7">DP4N28-3</strain>
    </source>
</reference>
<comment type="caution">
    <text evidence="7">The sequence shown here is derived from an EMBL/GenBank/DDBJ whole genome shotgun (WGS) entry which is preliminary data.</text>
</comment>
<evidence type="ECO:0000259" key="6">
    <source>
        <dbReference type="PROSITE" id="PS50893"/>
    </source>
</evidence>
<dbReference type="InterPro" id="IPR003593">
    <property type="entry name" value="AAA+_ATPase"/>
</dbReference>
<evidence type="ECO:0000256" key="4">
    <source>
        <dbReference type="ARBA" id="ARBA00022840"/>
    </source>
</evidence>
<evidence type="ECO:0000256" key="1">
    <source>
        <dbReference type="ARBA" id="ARBA00005417"/>
    </source>
</evidence>
<evidence type="ECO:0000256" key="3">
    <source>
        <dbReference type="ARBA" id="ARBA00022741"/>
    </source>
</evidence>
<keyword evidence="5" id="KW-0029">Amino-acid transport</keyword>
<dbReference type="InterPro" id="IPR003439">
    <property type="entry name" value="ABC_transporter-like_ATP-bd"/>
</dbReference>
<dbReference type="Pfam" id="PF00005">
    <property type="entry name" value="ABC_tran"/>
    <property type="match status" value="1"/>
</dbReference>
<dbReference type="PANTHER" id="PTHR43820:SF4">
    <property type="entry name" value="HIGH-AFFINITY BRANCHED-CHAIN AMINO ACID TRANSPORT ATP-BINDING PROTEIN LIVF"/>
    <property type="match status" value="1"/>
</dbReference>
<evidence type="ECO:0000256" key="2">
    <source>
        <dbReference type="ARBA" id="ARBA00022448"/>
    </source>
</evidence>
<evidence type="ECO:0000313" key="7">
    <source>
        <dbReference type="EMBL" id="MBW3096017.1"/>
    </source>
</evidence>
<comment type="similarity">
    <text evidence="1">Belongs to the ABC transporter superfamily.</text>
</comment>
<dbReference type="GO" id="GO:0005524">
    <property type="term" value="F:ATP binding"/>
    <property type="evidence" value="ECO:0007669"/>
    <property type="project" value="UniProtKB-KW"/>
</dbReference>
<dbReference type="PROSITE" id="PS50893">
    <property type="entry name" value="ABC_TRANSPORTER_2"/>
    <property type="match status" value="1"/>
</dbReference>
<dbReference type="InterPro" id="IPR052156">
    <property type="entry name" value="BCAA_Transport_ATP-bd_LivF"/>
</dbReference>
<keyword evidence="3" id="KW-0547">Nucleotide-binding</keyword>
<keyword evidence="8" id="KW-1185">Reference proteome</keyword>
<gene>
    <name evidence="7" type="ORF">KY465_01850</name>
</gene>
<dbReference type="RefSeq" id="WP_219157844.1">
    <property type="nucleotide sequence ID" value="NZ_JAHWQX010000001.1"/>
</dbReference>
<feature type="domain" description="ABC transporter" evidence="6">
    <location>
        <begin position="5"/>
        <end position="234"/>
    </location>
</feature>
<name>A0ABS6WJ94_9HYPH</name>
<sequence length="236" mass="25802">MTPALECHNIRSGYGDMEIIAGIDLKLDVGDIYAIVGKNGAGKTTLVKTIMRVLPLLGGSFTLFGNDAAKLSTNQVVSLGIASSPQDRPFFNDLSVEENLRLGALGQSRQQFRGEIDRIVEMFPFIGQRLAQKVGTLSGGEQAMVKVGRALLPKPRLVILDEVTEGLQPMIVDRVREVLLRDHKERSITILVVEQNVDFVAGLASRYGLIERGCMVAEGRFSDSGARKRITDHLLV</sequence>
<evidence type="ECO:0000313" key="8">
    <source>
        <dbReference type="Proteomes" id="UP001430804"/>
    </source>
</evidence>
<dbReference type="InterPro" id="IPR017871">
    <property type="entry name" value="ABC_transporter-like_CS"/>
</dbReference>
<dbReference type="SMART" id="SM00382">
    <property type="entry name" value="AAA"/>
    <property type="match status" value="1"/>
</dbReference>
<keyword evidence="2" id="KW-0813">Transport</keyword>
<dbReference type="EMBL" id="JAHWQX010000001">
    <property type="protein sequence ID" value="MBW3096017.1"/>
    <property type="molecule type" value="Genomic_DNA"/>
</dbReference>
<dbReference type="PROSITE" id="PS00211">
    <property type="entry name" value="ABC_TRANSPORTER_1"/>
    <property type="match status" value="1"/>
</dbReference>
<accession>A0ABS6WJ94</accession>
<dbReference type="Proteomes" id="UP001430804">
    <property type="component" value="Unassembled WGS sequence"/>
</dbReference>
<proteinExistence type="inferred from homology"/>
<keyword evidence="4 7" id="KW-0067">ATP-binding</keyword>
<protein>
    <submittedName>
        <fullName evidence="7">ATP-binding cassette domain-containing protein</fullName>
    </submittedName>
</protein>
<organism evidence="7 8">
    <name type="scientific">Pseudohoeflea coraliihabitans</name>
    <dbReference type="NCBI Taxonomy" id="2860393"/>
    <lineage>
        <taxon>Bacteria</taxon>
        <taxon>Pseudomonadati</taxon>
        <taxon>Pseudomonadota</taxon>
        <taxon>Alphaproteobacteria</taxon>
        <taxon>Hyphomicrobiales</taxon>
        <taxon>Rhizobiaceae</taxon>
        <taxon>Pseudohoeflea</taxon>
    </lineage>
</organism>
<evidence type="ECO:0000256" key="5">
    <source>
        <dbReference type="ARBA" id="ARBA00022970"/>
    </source>
</evidence>
<dbReference type="PANTHER" id="PTHR43820">
    <property type="entry name" value="HIGH-AFFINITY BRANCHED-CHAIN AMINO ACID TRANSPORT ATP-BINDING PROTEIN LIVF"/>
    <property type="match status" value="1"/>
</dbReference>